<dbReference type="InterPro" id="IPR053781">
    <property type="entry name" value="F-box_AtFBL13-like"/>
</dbReference>
<dbReference type="SUPFAM" id="SSF52047">
    <property type="entry name" value="RNI-like"/>
    <property type="match status" value="1"/>
</dbReference>
<proteinExistence type="predicted"/>
<dbReference type="PANTHER" id="PTHR32141:SF179">
    <property type="entry name" value="F-BOX DOMAIN-CONTAINING PROTEIN"/>
    <property type="match status" value="1"/>
</dbReference>
<evidence type="ECO:0000259" key="2">
    <source>
        <dbReference type="PROSITE" id="PS50181"/>
    </source>
</evidence>
<evidence type="ECO:0000256" key="1">
    <source>
        <dbReference type="SAM" id="MobiDB-lite"/>
    </source>
</evidence>
<accession>A0A8T0T1V6</accession>
<dbReference type="InterPro" id="IPR055411">
    <property type="entry name" value="LRR_FXL15/At3g58940/PEG3-like"/>
</dbReference>
<dbReference type="InterPro" id="IPR036047">
    <property type="entry name" value="F-box-like_dom_sf"/>
</dbReference>
<feature type="region of interest" description="Disordered" evidence="1">
    <location>
        <begin position="1"/>
        <end position="54"/>
    </location>
</feature>
<dbReference type="Proteomes" id="UP000823388">
    <property type="component" value="Chromosome 4N"/>
</dbReference>
<dbReference type="SUPFAM" id="SSF81383">
    <property type="entry name" value="F-box domain"/>
    <property type="match status" value="1"/>
</dbReference>
<dbReference type="InterPro" id="IPR001810">
    <property type="entry name" value="F-box_dom"/>
</dbReference>
<evidence type="ECO:0000313" key="4">
    <source>
        <dbReference type="Proteomes" id="UP000823388"/>
    </source>
</evidence>
<dbReference type="Pfam" id="PF08387">
    <property type="entry name" value="FBD"/>
    <property type="match status" value="1"/>
</dbReference>
<feature type="domain" description="F-box" evidence="2">
    <location>
        <begin position="51"/>
        <end position="87"/>
    </location>
</feature>
<dbReference type="InterPro" id="IPR032675">
    <property type="entry name" value="LRR_dom_sf"/>
</dbReference>
<dbReference type="Pfam" id="PF00646">
    <property type="entry name" value="F-box"/>
    <property type="match status" value="1"/>
</dbReference>
<dbReference type="InterPro" id="IPR055302">
    <property type="entry name" value="F-box_dom-containing"/>
</dbReference>
<dbReference type="PANTHER" id="PTHR32141">
    <property type="match status" value="1"/>
</dbReference>
<dbReference type="CDD" id="cd22160">
    <property type="entry name" value="F-box_AtFBL13-like"/>
    <property type="match status" value="1"/>
</dbReference>
<comment type="caution">
    <text evidence="3">The sequence shown here is derived from an EMBL/GenBank/DDBJ whole genome shotgun (WGS) entry which is preliminary data.</text>
</comment>
<organism evidence="3 4">
    <name type="scientific">Panicum virgatum</name>
    <name type="common">Blackwell switchgrass</name>
    <dbReference type="NCBI Taxonomy" id="38727"/>
    <lineage>
        <taxon>Eukaryota</taxon>
        <taxon>Viridiplantae</taxon>
        <taxon>Streptophyta</taxon>
        <taxon>Embryophyta</taxon>
        <taxon>Tracheophyta</taxon>
        <taxon>Spermatophyta</taxon>
        <taxon>Magnoliopsida</taxon>
        <taxon>Liliopsida</taxon>
        <taxon>Poales</taxon>
        <taxon>Poaceae</taxon>
        <taxon>PACMAD clade</taxon>
        <taxon>Panicoideae</taxon>
        <taxon>Panicodae</taxon>
        <taxon>Paniceae</taxon>
        <taxon>Panicinae</taxon>
        <taxon>Panicum</taxon>
        <taxon>Panicum sect. Hiantes</taxon>
    </lineage>
</organism>
<dbReference type="Gene3D" id="3.80.10.10">
    <property type="entry name" value="Ribonuclease Inhibitor"/>
    <property type="match status" value="1"/>
</dbReference>
<dbReference type="EMBL" id="CM029044">
    <property type="protein sequence ID" value="KAG2605121.1"/>
    <property type="molecule type" value="Genomic_DNA"/>
</dbReference>
<protein>
    <recommendedName>
        <fullName evidence="2">F-box domain-containing protein</fullName>
    </recommendedName>
</protein>
<dbReference type="OrthoDB" id="1939276at2759"/>
<dbReference type="Pfam" id="PF24758">
    <property type="entry name" value="LRR_At5g56370"/>
    <property type="match status" value="1"/>
</dbReference>
<sequence length="475" mass="53121">MEATKRQASEEILSSSPHELQPPPADAPHSEPTSRGQEPTHVSRGEEGDGVDRISSLPDAVLGEIISLLPTKDAVRTQSLASRWRHLWLSAPLNLDHTSLPADEQVQVRIISRILAAHPGPARRFSVPPFLAHCRLATVNAWLQCPALEVVDGEVPYHFLWDELPPLPASTFRFSATLRVATFCKFDLTGMAEKLQFPQLRQLGLERVDISYTALNSIIAGCPVLEYLLIDMGICFSPPIRINSPSLRSIAMSSVNLIIEDAPSLQRLLNLNPYNALRVSVISAPKLETLGCLGEYKLVFGTTVIQNLRADCFTTVASTVASSVKILGISINNLSLDTVIDLMRCFPCLEKLYIQSYGAKDKNLWRRKHRNLTRCLDIRLKTIVLKNYRGMMSQVNFATFFVSNARMLEFMRFEVGIGNVNKMFIAEQHRKLQLEKRASRNAQFCFTSGCRHAAQLSHVKHVSDLSITDPFECRC</sequence>
<name>A0A8T0T1V6_PANVG</name>
<evidence type="ECO:0000313" key="3">
    <source>
        <dbReference type="EMBL" id="KAG2605121.1"/>
    </source>
</evidence>
<dbReference type="AlphaFoldDB" id="A0A8T0T1V6"/>
<reference evidence="3" key="1">
    <citation type="submission" date="2020-05" db="EMBL/GenBank/DDBJ databases">
        <title>WGS assembly of Panicum virgatum.</title>
        <authorList>
            <person name="Lovell J.T."/>
            <person name="Jenkins J."/>
            <person name="Shu S."/>
            <person name="Juenger T.E."/>
            <person name="Schmutz J."/>
        </authorList>
    </citation>
    <scope>NUCLEOTIDE SEQUENCE</scope>
    <source>
        <strain evidence="3">AP13</strain>
    </source>
</reference>
<keyword evidence="4" id="KW-1185">Reference proteome</keyword>
<gene>
    <name evidence="3" type="ORF">PVAP13_4NG116600</name>
</gene>
<dbReference type="PROSITE" id="PS50181">
    <property type="entry name" value="FBOX"/>
    <property type="match status" value="1"/>
</dbReference>
<dbReference type="InterPro" id="IPR006566">
    <property type="entry name" value="FBD"/>
</dbReference>
<feature type="compositionally biased region" description="Basic and acidic residues" evidence="1">
    <location>
        <begin position="41"/>
        <end position="52"/>
    </location>
</feature>